<reference evidence="3" key="1">
    <citation type="journal article" date="2019" name="Int. J. Syst. Evol. Microbiol.">
        <title>The Global Catalogue of Microorganisms (GCM) 10K type strain sequencing project: providing services to taxonomists for standard genome sequencing and annotation.</title>
        <authorList>
            <consortium name="The Broad Institute Genomics Platform"/>
            <consortium name="The Broad Institute Genome Sequencing Center for Infectious Disease"/>
            <person name="Wu L."/>
            <person name="Ma J."/>
        </authorList>
    </citation>
    <scope>NUCLEOTIDE SEQUENCE [LARGE SCALE GENOMIC DNA]</scope>
    <source>
        <strain evidence="3">JCM 16961</strain>
    </source>
</reference>
<dbReference type="Proteomes" id="UP001501536">
    <property type="component" value="Unassembled WGS sequence"/>
</dbReference>
<sequence>MMPWWFWILLWTVLALLALIFLALGAVHLFRKAMGAVEEAGTAADRLSGILSAGADGPDRMVSEDDAVERTGSSVVGVAALFVDPAQAREDFAAAREDRRAARIRRRVDRKRSSGQPQRYGDVFAE</sequence>
<evidence type="ECO:0000313" key="2">
    <source>
        <dbReference type="EMBL" id="GAA3694380.1"/>
    </source>
</evidence>
<name>A0ABP7CQ79_9MICC</name>
<gene>
    <name evidence="2" type="ORF">GCM10022377_03750</name>
</gene>
<evidence type="ECO:0000256" key="1">
    <source>
        <dbReference type="SAM" id="MobiDB-lite"/>
    </source>
</evidence>
<evidence type="ECO:0000313" key="3">
    <source>
        <dbReference type="Proteomes" id="UP001501536"/>
    </source>
</evidence>
<feature type="region of interest" description="Disordered" evidence="1">
    <location>
        <begin position="106"/>
        <end position="126"/>
    </location>
</feature>
<proteinExistence type="predicted"/>
<dbReference type="EMBL" id="BAABCJ010000001">
    <property type="protein sequence ID" value="GAA3694380.1"/>
    <property type="molecule type" value="Genomic_DNA"/>
</dbReference>
<protein>
    <recommendedName>
        <fullName evidence="4">DUF948 domain-containing protein</fullName>
    </recommendedName>
</protein>
<keyword evidence="3" id="KW-1185">Reference proteome</keyword>
<dbReference type="RefSeq" id="WP_344879130.1">
    <property type="nucleotide sequence ID" value="NZ_BAABCJ010000001.1"/>
</dbReference>
<accession>A0ABP7CQ79</accession>
<evidence type="ECO:0008006" key="4">
    <source>
        <dbReference type="Google" id="ProtNLM"/>
    </source>
</evidence>
<organism evidence="2 3">
    <name type="scientific">Zhihengliuella alba</name>
    <dbReference type="NCBI Taxonomy" id="547018"/>
    <lineage>
        <taxon>Bacteria</taxon>
        <taxon>Bacillati</taxon>
        <taxon>Actinomycetota</taxon>
        <taxon>Actinomycetes</taxon>
        <taxon>Micrococcales</taxon>
        <taxon>Micrococcaceae</taxon>
        <taxon>Zhihengliuella</taxon>
    </lineage>
</organism>
<comment type="caution">
    <text evidence="2">The sequence shown here is derived from an EMBL/GenBank/DDBJ whole genome shotgun (WGS) entry which is preliminary data.</text>
</comment>